<reference evidence="3 4" key="1">
    <citation type="journal article" date="2018" name="Front. Microbiol.">
        <title>Genomic and genetic insights into a cosmopolitan fungus, Paecilomyces variotii (Eurotiales).</title>
        <authorList>
            <person name="Urquhart A.S."/>
            <person name="Mondo S.J."/>
            <person name="Makela M.R."/>
            <person name="Hane J.K."/>
            <person name="Wiebenga A."/>
            <person name="He G."/>
            <person name="Mihaltcheva S."/>
            <person name="Pangilinan J."/>
            <person name="Lipzen A."/>
            <person name="Barry K."/>
            <person name="de Vries R.P."/>
            <person name="Grigoriev I.V."/>
            <person name="Idnurm A."/>
        </authorList>
    </citation>
    <scope>NUCLEOTIDE SEQUENCE [LARGE SCALE GENOMIC DNA]</scope>
    <source>
        <strain evidence="3 4">CBS 101075</strain>
    </source>
</reference>
<protein>
    <submittedName>
        <fullName evidence="3">Uncharacterized protein</fullName>
    </submittedName>
</protein>
<evidence type="ECO:0000313" key="4">
    <source>
        <dbReference type="Proteomes" id="UP000283841"/>
    </source>
</evidence>
<dbReference type="GeneID" id="39603050"/>
<feature type="chain" id="PRO_5018983386" evidence="2">
    <location>
        <begin position="17"/>
        <end position="112"/>
    </location>
</feature>
<keyword evidence="4" id="KW-1185">Reference proteome</keyword>
<feature type="transmembrane region" description="Helical" evidence="1">
    <location>
        <begin position="54"/>
        <end position="73"/>
    </location>
</feature>
<keyword evidence="2" id="KW-0732">Signal</keyword>
<dbReference type="Proteomes" id="UP000283841">
    <property type="component" value="Unassembled WGS sequence"/>
</dbReference>
<keyword evidence="1" id="KW-0812">Transmembrane</keyword>
<evidence type="ECO:0000313" key="3">
    <source>
        <dbReference type="EMBL" id="RWR00314.1"/>
    </source>
</evidence>
<dbReference type="EMBL" id="RCNU01000001">
    <property type="protein sequence ID" value="RWR00314.1"/>
    <property type="molecule type" value="Genomic_DNA"/>
</dbReference>
<keyword evidence="1" id="KW-1133">Transmembrane helix</keyword>
<gene>
    <name evidence="3" type="ORF">C8Q69DRAFT_54902</name>
</gene>
<dbReference type="AlphaFoldDB" id="A0A443I8B6"/>
<proteinExistence type="predicted"/>
<feature type="transmembrane region" description="Helical" evidence="1">
    <location>
        <begin position="26"/>
        <end position="47"/>
    </location>
</feature>
<accession>A0A443I8B6</accession>
<dbReference type="RefSeq" id="XP_028489958.1">
    <property type="nucleotide sequence ID" value="XM_028633773.1"/>
</dbReference>
<keyword evidence="1" id="KW-0472">Membrane</keyword>
<comment type="caution">
    <text evidence="3">The sequence shown here is derived from an EMBL/GenBank/DDBJ whole genome shotgun (WGS) entry which is preliminary data.</text>
</comment>
<name>A0A443I8B6_BYSSP</name>
<evidence type="ECO:0000256" key="1">
    <source>
        <dbReference type="SAM" id="Phobius"/>
    </source>
</evidence>
<sequence length="112" mass="12727">MYFLLVTCLSMDSSVALEEGVAETGARCLLFLSFLVSSFLFLAGVCFPYMVLGSFFHFSLVTLVTLTSFLFIFRRVSSFPRVLRTVWLCRSFLLSSAGVEFCFLERYSYLGM</sequence>
<dbReference type="VEuPathDB" id="FungiDB:C8Q69DRAFT_54902"/>
<evidence type="ECO:0000256" key="2">
    <source>
        <dbReference type="SAM" id="SignalP"/>
    </source>
</evidence>
<organism evidence="3 4">
    <name type="scientific">Byssochlamys spectabilis</name>
    <name type="common">Paecilomyces variotii</name>
    <dbReference type="NCBI Taxonomy" id="264951"/>
    <lineage>
        <taxon>Eukaryota</taxon>
        <taxon>Fungi</taxon>
        <taxon>Dikarya</taxon>
        <taxon>Ascomycota</taxon>
        <taxon>Pezizomycotina</taxon>
        <taxon>Eurotiomycetes</taxon>
        <taxon>Eurotiomycetidae</taxon>
        <taxon>Eurotiales</taxon>
        <taxon>Thermoascaceae</taxon>
        <taxon>Paecilomyces</taxon>
    </lineage>
</organism>
<feature type="signal peptide" evidence="2">
    <location>
        <begin position="1"/>
        <end position="16"/>
    </location>
</feature>